<reference evidence="1" key="1">
    <citation type="journal article" date="2014" name="Int. J. Syst. Evol. Microbiol.">
        <title>Complete genome sequence of Corynebacterium casei LMG S-19264T (=DSM 44701T), isolated from a smear-ripened cheese.</title>
        <authorList>
            <consortium name="US DOE Joint Genome Institute (JGI-PGF)"/>
            <person name="Walter F."/>
            <person name="Albersmeier A."/>
            <person name="Kalinowski J."/>
            <person name="Ruckert C."/>
        </authorList>
    </citation>
    <scope>NUCLEOTIDE SEQUENCE</scope>
    <source>
        <strain evidence="1">CGMCC 1.15425</strain>
    </source>
</reference>
<protein>
    <recommendedName>
        <fullName evidence="3">DUF2066 domain-containing protein</fullName>
    </recommendedName>
</protein>
<comment type="caution">
    <text evidence="1">The sequence shown here is derived from an EMBL/GenBank/DDBJ whole genome shotgun (WGS) entry which is preliminary data.</text>
</comment>
<organism evidence="1 2">
    <name type="scientific">Pseudohongiella nitratireducens</name>
    <dbReference type="NCBI Taxonomy" id="1768907"/>
    <lineage>
        <taxon>Bacteria</taxon>
        <taxon>Pseudomonadati</taxon>
        <taxon>Pseudomonadota</taxon>
        <taxon>Gammaproteobacteria</taxon>
        <taxon>Pseudomonadales</taxon>
        <taxon>Pseudohongiellaceae</taxon>
        <taxon>Pseudohongiella</taxon>
    </lineage>
</organism>
<name>A0A917GUS6_9GAMM</name>
<dbReference type="EMBL" id="BMIY01000005">
    <property type="protein sequence ID" value="GGG57205.1"/>
    <property type="molecule type" value="Genomic_DNA"/>
</dbReference>
<keyword evidence="2" id="KW-1185">Reference proteome</keyword>
<proteinExistence type="predicted"/>
<reference evidence="1" key="2">
    <citation type="submission" date="2020-09" db="EMBL/GenBank/DDBJ databases">
        <authorList>
            <person name="Sun Q."/>
            <person name="Zhou Y."/>
        </authorList>
    </citation>
    <scope>NUCLEOTIDE SEQUENCE</scope>
    <source>
        <strain evidence="1">CGMCC 1.15425</strain>
    </source>
</reference>
<dbReference type="Pfam" id="PF09839">
    <property type="entry name" value="DUF2066"/>
    <property type="match status" value="1"/>
</dbReference>
<dbReference type="Proteomes" id="UP000627715">
    <property type="component" value="Unassembled WGS sequence"/>
</dbReference>
<gene>
    <name evidence="1" type="ORF">GCM10011403_12990</name>
</gene>
<evidence type="ECO:0000313" key="2">
    <source>
        <dbReference type="Proteomes" id="UP000627715"/>
    </source>
</evidence>
<evidence type="ECO:0008006" key="3">
    <source>
        <dbReference type="Google" id="ProtNLM"/>
    </source>
</evidence>
<dbReference type="AlphaFoldDB" id="A0A917GUS6"/>
<dbReference type="InterPro" id="IPR018642">
    <property type="entry name" value="DUF2066"/>
</dbReference>
<accession>A0A917GUS6</accession>
<sequence>MVFMALLPGAPVVQALPVTGLYEETIAVNNQSEQERQRAYRQAFQQVLVKVTGETRWLEHPAIIDALRMSASYVSEVSYRSGPEGGALSVQFDQALLDDLLNRENIPVWDNNRASILLWLTLQSADGRRVALGSGSEHELIVQSQAFADRRAVPVLLPLLDLTDRRLVTREEGWSLDSESLQSAAQRYGADSILAGRILETPDGQWVGLWRIMFRDRNETFDHLDSVDSDYMTVPLDRLTSMLANYFGLVLSEFEQRDSVRVEISGINNMQSHRQVVDYLSSLSVVEQVSLTALRPGTIELRLDLAGTRQMLSEFISLGRDLQPGNFEPGEPLPQVLNFRWTR</sequence>
<evidence type="ECO:0000313" key="1">
    <source>
        <dbReference type="EMBL" id="GGG57205.1"/>
    </source>
</evidence>